<dbReference type="PANTHER" id="PTHR11692">
    <property type="entry name" value="BIFUNCTIONAL PURINE BIOSYNTHESIS PROTEIN PURH"/>
    <property type="match status" value="1"/>
</dbReference>
<dbReference type="Gene3D" id="3.40.140.20">
    <property type="match status" value="2"/>
</dbReference>
<accession>U1F9C2</accession>
<sequence length="545" mass="58908">MLCTGTFYVIISNMKNRALLYTDDTDNLMTLARCLVKRDWEILSAGQTGKLLTDAGIAYTAVSVFDDSPRTFGDYGATLQSLVASGRQNEYGYSDETDTIRLVCINLEPASHAHKNYKASDSVADKIDMRALSFVQAACKNYKNVLVLTDSADYEEAIVKIETQSVSEAFRLYLAAKAFNMVSACTAAAGNAILRQTGDKSYPRYFMLPYKKSEELINKEQSHRSACLYTLLHGGALDSLRKNQGGELLYSLYVNIDAVWESLSNFSALLKKPPTVIERGDNGNETEMRFTPAAESVFTCSSKHGIPISAALGSNSAESFQKMSGCRKAFFDSAVAGFSAVVDEHAAHELLKSNLAAVVAPDFTAGAKALLAERKDIRLITMSTPATISYTIRSLNGGLIVEEDKLTLFDSWNVVTKAHPTQLQADEAAFGQLVMLGAKHDAAAVIGNMTTIGMCCAALAPADACFAALNRAANNMRTELINGARSAEILVSGSALPFDDGFDRFIKSGIRLLVQPGGTDTDAESIAFCDEHDIAMVFTGAEIDR</sequence>
<dbReference type="AlphaFoldDB" id="U1F9C2"/>
<dbReference type="eggNOG" id="COG0138">
    <property type="taxonomic scope" value="Bacteria"/>
</dbReference>
<comment type="caution">
    <text evidence="1">The sequence shown here is derived from an EMBL/GenBank/DDBJ whole genome shotgun (WGS) entry which is preliminary data.</text>
</comment>
<protein>
    <submittedName>
        <fullName evidence="1">AICARFT/IMPCHase bienzyme</fullName>
    </submittedName>
</protein>
<dbReference type="SMART" id="SM00798">
    <property type="entry name" value="AICARFT_IMPCHas"/>
    <property type="match status" value="1"/>
</dbReference>
<dbReference type="EMBL" id="AVQI01000050">
    <property type="protein sequence ID" value="ERK02694.1"/>
    <property type="molecule type" value="Genomic_DNA"/>
</dbReference>
<dbReference type="PANTHER" id="PTHR11692:SF0">
    <property type="entry name" value="BIFUNCTIONAL PURINE BIOSYNTHESIS PROTEIN ATIC"/>
    <property type="match status" value="1"/>
</dbReference>
<evidence type="ECO:0000313" key="2">
    <source>
        <dbReference type="EMBL" id="ERK02694.1"/>
    </source>
</evidence>
<dbReference type="Pfam" id="PF01808">
    <property type="entry name" value="AICARFT_IMPCHas"/>
    <property type="match status" value="1"/>
</dbReference>
<dbReference type="PATRIC" id="fig|1125725.3.peg.1370"/>
<dbReference type="InterPro" id="IPR002695">
    <property type="entry name" value="PurH-like"/>
</dbReference>
<dbReference type="InterPro" id="IPR024051">
    <property type="entry name" value="AICAR_Tfase_dup_dom_sf"/>
</dbReference>
<dbReference type="GO" id="GO:0005829">
    <property type="term" value="C:cytosol"/>
    <property type="evidence" value="ECO:0007669"/>
    <property type="project" value="TreeGrafter"/>
</dbReference>
<dbReference type="SUPFAM" id="SSF53927">
    <property type="entry name" value="Cytidine deaminase-like"/>
    <property type="match status" value="1"/>
</dbReference>
<organism evidence="1 3">
    <name type="scientific">Treponema socranskii subsp. socranskii VPI DR56BR1116 = ATCC 35536</name>
    <dbReference type="NCBI Taxonomy" id="1125725"/>
    <lineage>
        <taxon>Bacteria</taxon>
        <taxon>Pseudomonadati</taxon>
        <taxon>Spirochaetota</taxon>
        <taxon>Spirochaetia</taxon>
        <taxon>Spirochaetales</taxon>
        <taxon>Treponemataceae</taxon>
        <taxon>Treponema</taxon>
    </lineage>
</organism>
<proteinExistence type="predicted"/>
<reference evidence="3 4" key="1">
    <citation type="submission" date="2013-08" db="EMBL/GenBank/DDBJ databases">
        <authorList>
            <person name="Durkin A.S."/>
            <person name="Haft D.R."/>
            <person name="McCorrison J."/>
            <person name="Torralba M."/>
            <person name="Gillis M."/>
            <person name="Haft D.H."/>
            <person name="Methe B."/>
            <person name="Sutton G."/>
            <person name="Nelson K.E."/>
        </authorList>
    </citation>
    <scope>NUCLEOTIDE SEQUENCE [LARGE SCALE GENOMIC DNA]</scope>
    <source>
        <strain evidence="2 4">ATCC 35536</strain>
        <strain evidence="1 3">VPI DR56BR1116</strain>
    </source>
</reference>
<name>U1F9C2_TRESO</name>
<dbReference type="Gene3D" id="3.40.50.1380">
    <property type="entry name" value="Methylglyoxal synthase-like domain"/>
    <property type="match status" value="1"/>
</dbReference>
<dbReference type="GO" id="GO:0003937">
    <property type="term" value="F:IMP cyclohydrolase activity"/>
    <property type="evidence" value="ECO:0007669"/>
    <property type="project" value="InterPro"/>
</dbReference>
<dbReference type="GO" id="GO:0006189">
    <property type="term" value="P:'de novo' IMP biosynthetic process"/>
    <property type="evidence" value="ECO:0007669"/>
    <property type="project" value="TreeGrafter"/>
</dbReference>
<dbReference type="STRING" id="1125725.HMPREF1325_0706"/>
<dbReference type="EMBL" id="AUZJ01000035">
    <property type="protein sequence ID" value="ERF60657.1"/>
    <property type="molecule type" value="Genomic_DNA"/>
</dbReference>
<gene>
    <name evidence="2" type="ORF">HMPREF0860_0184</name>
    <name evidence="1" type="ORF">HMPREF1325_0706</name>
</gene>
<keyword evidence="4" id="KW-1185">Reference proteome</keyword>
<dbReference type="SUPFAM" id="SSF52335">
    <property type="entry name" value="Methylglyoxal synthase-like"/>
    <property type="match status" value="1"/>
</dbReference>
<dbReference type="GO" id="GO:0004643">
    <property type="term" value="F:phosphoribosylaminoimidazolecarboxamide formyltransferase activity"/>
    <property type="evidence" value="ECO:0007669"/>
    <property type="project" value="InterPro"/>
</dbReference>
<dbReference type="Proteomes" id="UP000016412">
    <property type="component" value="Unassembled WGS sequence"/>
</dbReference>
<evidence type="ECO:0000313" key="3">
    <source>
        <dbReference type="Proteomes" id="UP000016412"/>
    </source>
</evidence>
<evidence type="ECO:0000313" key="1">
    <source>
        <dbReference type="EMBL" id="ERF60657.1"/>
    </source>
</evidence>
<dbReference type="InterPro" id="IPR036914">
    <property type="entry name" value="MGS-like_dom_sf"/>
</dbReference>
<evidence type="ECO:0000313" key="4">
    <source>
        <dbReference type="Proteomes" id="UP000016646"/>
    </source>
</evidence>
<dbReference type="InterPro" id="IPR016193">
    <property type="entry name" value="Cytidine_deaminase-like"/>
</dbReference>
<dbReference type="Proteomes" id="UP000016646">
    <property type="component" value="Unassembled WGS sequence"/>
</dbReference>